<evidence type="ECO:0000313" key="3">
    <source>
        <dbReference type="EMBL" id="KRG48175.1"/>
    </source>
</evidence>
<sequence length="186" mass="20576">MIAISVRRPGLPMRGCLALLLAFAALAAQAAPPTDADVNRLLAASRAQTMLDSMLPQLEQMQREQFARVAAERPLTATQQAQLKQVQDRTRQTLGQALSWSQMRPMYVDLYKRTFSREDVIAMAEFYESPAGQSLLDKTPLLMRNVMEAIQQKMTPMMADLQKDLNQILAEPATAPAPAPAKPAKP</sequence>
<comment type="caution">
    <text evidence="3">The sequence shown here is derived from an EMBL/GenBank/DDBJ whole genome shotgun (WGS) entry which is preliminary data.</text>
</comment>
<dbReference type="InterPro" id="IPR018637">
    <property type="entry name" value="DUF2059"/>
</dbReference>
<protein>
    <recommendedName>
        <fullName evidence="2">DUF2059 domain-containing protein</fullName>
    </recommendedName>
</protein>
<dbReference type="Pfam" id="PF09832">
    <property type="entry name" value="DUF2059"/>
    <property type="match status" value="1"/>
</dbReference>
<reference evidence="3 4" key="1">
    <citation type="submission" date="2015-10" db="EMBL/GenBank/DDBJ databases">
        <title>Genome sequencing and analysis of members of genus Stenotrophomonas.</title>
        <authorList>
            <person name="Patil P.P."/>
            <person name="Midha S."/>
            <person name="Patil P.B."/>
        </authorList>
    </citation>
    <scope>NUCLEOTIDE SEQUENCE [LARGE SCALE GENOMIC DNA]</scope>
    <source>
        <strain evidence="3 4">JCM 16536</strain>
    </source>
</reference>
<feature type="chain" id="PRO_5006391241" description="DUF2059 domain-containing protein" evidence="1">
    <location>
        <begin position="31"/>
        <end position="186"/>
    </location>
</feature>
<evidence type="ECO:0000313" key="4">
    <source>
        <dbReference type="Proteomes" id="UP000051802"/>
    </source>
</evidence>
<accession>A0A0R0ASL8</accession>
<name>A0A0R0ASL8_9GAMM</name>
<proteinExistence type="predicted"/>
<evidence type="ECO:0000256" key="1">
    <source>
        <dbReference type="SAM" id="SignalP"/>
    </source>
</evidence>
<feature type="signal peptide" evidence="1">
    <location>
        <begin position="1"/>
        <end position="30"/>
    </location>
</feature>
<dbReference type="OrthoDB" id="490569at2"/>
<dbReference type="RefSeq" id="WP_057642901.1">
    <property type="nucleotide sequence ID" value="NZ_LLXU01000017.1"/>
</dbReference>
<feature type="domain" description="DUF2059" evidence="2">
    <location>
        <begin position="102"/>
        <end position="159"/>
    </location>
</feature>
<organism evidence="3 4">
    <name type="scientific">Stenotrophomonas panacihumi</name>
    <dbReference type="NCBI Taxonomy" id="676599"/>
    <lineage>
        <taxon>Bacteria</taxon>
        <taxon>Pseudomonadati</taxon>
        <taxon>Pseudomonadota</taxon>
        <taxon>Gammaproteobacteria</taxon>
        <taxon>Lysobacterales</taxon>
        <taxon>Lysobacteraceae</taxon>
        <taxon>Stenotrophomonas</taxon>
    </lineage>
</organism>
<dbReference type="EMBL" id="LLXU01000017">
    <property type="protein sequence ID" value="KRG48175.1"/>
    <property type="molecule type" value="Genomic_DNA"/>
</dbReference>
<dbReference type="Proteomes" id="UP000051802">
    <property type="component" value="Unassembled WGS sequence"/>
</dbReference>
<dbReference type="STRING" id="676599.ARC20_17415"/>
<evidence type="ECO:0000259" key="2">
    <source>
        <dbReference type="Pfam" id="PF09832"/>
    </source>
</evidence>
<keyword evidence="1" id="KW-0732">Signal</keyword>
<dbReference type="AlphaFoldDB" id="A0A0R0ASL8"/>
<keyword evidence="4" id="KW-1185">Reference proteome</keyword>
<gene>
    <name evidence="3" type="ORF">ARC20_17415</name>
</gene>